<dbReference type="PIRSF" id="PIRSF037087">
    <property type="entry name" value="UCP037087"/>
    <property type="match status" value="1"/>
</dbReference>
<dbReference type="InterPro" id="IPR017102">
    <property type="entry name" value="UCP037087"/>
</dbReference>
<accession>A0A1V4HXP6</accession>
<dbReference type="RefSeq" id="WP_079446794.1">
    <property type="nucleotide sequence ID" value="NZ_MWPQ01000040.1"/>
</dbReference>
<evidence type="ECO:0000256" key="1">
    <source>
        <dbReference type="ARBA" id="ARBA00022723"/>
    </source>
</evidence>
<dbReference type="OrthoDB" id="3620182at2"/>
<dbReference type="InterPro" id="IPR051610">
    <property type="entry name" value="GPI/OXD"/>
</dbReference>
<gene>
    <name evidence="3" type="ORF">B2M20_09445</name>
</gene>
<dbReference type="EMBL" id="MWPQ01000040">
    <property type="protein sequence ID" value="OPH82761.1"/>
    <property type="molecule type" value="Genomic_DNA"/>
</dbReference>
<name>A0A1V4HXP6_NITVU</name>
<dbReference type="Gene3D" id="2.60.120.10">
    <property type="entry name" value="Jelly Rolls"/>
    <property type="match status" value="1"/>
</dbReference>
<keyword evidence="4" id="KW-1185">Reference proteome</keyword>
<reference evidence="3 4" key="1">
    <citation type="submission" date="2017-02" db="EMBL/GenBank/DDBJ databases">
        <title>Genome sequence of the nitrite-oxidizing bacterium Nitrobacter vulgaris strain Ab1.</title>
        <authorList>
            <person name="Mellbye B.L."/>
            <person name="Davis E.W."/>
            <person name="Spieck E."/>
            <person name="Chang J.H."/>
            <person name="Bottomley P.J."/>
            <person name="Sayavedra-Soto L.A."/>
        </authorList>
    </citation>
    <scope>NUCLEOTIDE SEQUENCE [LARGE SCALE GENOMIC DNA]</scope>
    <source>
        <strain evidence="3 4">Ab1</strain>
    </source>
</reference>
<dbReference type="CDD" id="cd02210">
    <property type="entry name" value="cupin_BLR2406-like"/>
    <property type="match status" value="1"/>
</dbReference>
<dbReference type="InterPro" id="IPR013096">
    <property type="entry name" value="Cupin_2"/>
</dbReference>
<evidence type="ECO:0000313" key="3">
    <source>
        <dbReference type="EMBL" id="OPH82761.1"/>
    </source>
</evidence>
<dbReference type="PANTHER" id="PTHR35848">
    <property type="entry name" value="OXALATE-BINDING PROTEIN"/>
    <property type="match status" value="1"/>
</dbReference>
<dbReference type="GO" id="GO:0046872">
    <property type="term" value="F:metal ion binding"/>
    <property type="evidence" value="ECO:0007669"/>
    <property type="project" value="UniProtKB-KW"/>
</dbReference>
<feature type="domain" description="Cupin type-2" evidence="2">
    <location>
        <begin position="46"/>
        <end position="114"/>
    </location>
</feature>
<comment type="caution">
    <text evidence="3">The sequence shown here is derived from an EMBL/GenBank/DDBJ whole genome shotgun (WGS) entry which is preliminary data.</text>
</comment>
<protein>
    <submittedName>
        <fullName evidence="3">Cupin</fullName>
    </submittedName>
</protein>
<keyword evidence="1" id="KW-0479">Metal-binding</keyword>
<organism evidence="3 4">
    <name type="scientific">Nitrobacter vulgaris</name>
    <dbReference type="NCBI Taxonomy" id="29421"/>
    <lineage>
        <taxon>Bacteria</taxon>
        <taxon>Pseudomonadati</taxon>
        <taxon>Pseudomonadota</taxon>
        <taxon>Alphaproteobacteria</taxon>
        <taxon>Hyphomicrobiales</taxon>
        <taxon>Nitrobacteraceae</taxon>
        <taxon>Nitrobacter</taxon>
    </lineage>
</organism>
<dbReference type="Pfam" id="PF07883">
    <property type="entry name" value="Cupin_2"/>
    <property type="match status" value="1"/>
</dbReference>
<dbReference type="Proteomes" id="UP000189940">
    <property type="component" value="Unassembled WGS sequence"/>
</dbReference>
<dbReference type="STRING" id="29421.B2M20_09445"/>
<proteinExistence type="predicted"/>
<dbReference type="PANTHER" id="PTHR35848:SF6">
    <property type="entry name" value="CUPIN TYPE-2 DOMAIN-CONTAINING PROTEIN"/>
    <property type="match status" value="1"/>
</dbReference>
<evidence type="ECO:0000313" key="4">
    <source>
        <dbReference type="Proteomes" id="UP000189940"/>
    </source>
</evidence>
<sequence length="143" mass="15095">MPGSSDAVRVIQPGKTYVGKQGFTYGAGVSKETAGAKQVCLNVLPMPPGAKAKVHYHKGIETIAYLLEGECAVYYGDTLEHRLVVKAEDQVYMPEDVPHAPSNESGAPCKWLVVHSSGSDQDGIVLLPDLDAILAQKSGATAS</sequence>
<dbReference type="InterPro" id="IPR014710">
    <property type="entry name" value="RmlC-like_jellyroll"/>
</dbReference>
<dbReference type="SUPFAM" id="SSF51182">
    <property type="entry name" value="RmlC-like cupins"/>
    <property type="match status" value="1"/>
</dbReference>
<dbReference type="InterPro" id="IPR011051">
    <property type="entry name" value="RmlC_Cupin_sf"/>
</dbReference>
<dbReference type="AlphaFoldDB" id="A0A1V4HXP6"/>
<evidence type="ECO:0000259" key="2">
    <source>
        <dbReference type="Pfam" id="PF07883"/>
    </source>
</evidence>